<dbReference type="InterPro" id="IPR025630">
    <property type="entry name" value="DUF4288"/>
</dbReference>
<evidence type="ECO:0000313" key="1">
    <source>
        <dbReference type="EMBL" id="MTW04448.1"/>
    </source>
</evidence>
<accession>A0A6L6Q593</accession>
<sequence length="167" mass="18746">MSLANGFVKPRLPVTLSGLWILSKRRNSWIVGIKTNAKINIVAGEKMEWFAAHIVLRVVFKTQNQSTFPAWENVYLIEAPDEDIALSKAESIGLSLERDGDCSFEWNGQPARWSFCGVRKLISLVSATDPENKPTDGCEVTYASFEFESEKAVEDFVNCEETLARIL</sequence>
<protein>
    <submittedName>
        <fullName evidence="1">DUF4288 domain-containing protein</fullName>
    </submittedName>
</protein>
<dbReference type="AlphaFoldDB" id="A0A6L6Q593"/>
<organism evidence="1 2">
    <name type="scientific">Pseudoduganella ginsengisoli</name>
    <dbReference type="NCBI Taxonomy" id="1462440"/>
    <lineage>
        <taxon>Bacteria</taxon>
        <taxon>Pseudomonadati</taxon>
        <taxon>Pseudomonadota</taxon>
        <taxon>Betaproteobacteria</taxon>
        <taxon>Burkholderiales</taxon>
        <taxon>Oxalobacteraceae</taxon>
        <taxon>Telluria group</taxon>
        <taxon>Pseudoduganella</taxon>
    </lineage>
</organism>
<comment type="caution">
    <text evidence="1">The sequence shown here is derived from an EMBL/GenBank/DDBJ whole genome shotgun (WGS) entry which is preliminary data.</text>
</comment>
<name>A0A6L6Q593_9BURK</name>
<keyword evidence="2" id="KW-1185">Reference proteome</keyword>
<dbReference type="Pfam" id="PF14119">
    <property type="entry name" value="DUF4288"/>
    <property type="match status" value="1"/>
</dbReference>
<dbReference type="EMBL" id="WNLA01000015">
    <property type="protein sequence ID" value="MTW04448.1"/>
    <property type="molecule type" value="Genomic_DNA"/>
</dbReference>
<proteinExistence type="predicted"/>
<dbReference type="Proteomes" id="UP000484015">
    <property type="component" value="Unassembled WGS sequence"/>
</dbReference>
<evidence type="ECO:0000313" key="2">
    <source>
        <dbReference type="Proteomes" id="UP000484015"/>
    </source>
</evidence>
<dbReference type="OrthoDB" id="6047510at2"/>
<reference evidence="1 2" key="1">
    <citation type="submission" date="2019-11" db="EMBL/GenBank/DDBJ databases">
        <title>Type strains purchased from KCTC, JCM and DSMZ.</title>
        <authorList>
            <person name="Lu H."/>
        </authorList>
    </citation>
    <scope>NUCLEOTIDE SEQUENCE [LARGE SCALE GENOMIC DNA]</scope>
    <source>
        <strain evidence="1 2">KCTC 42409</strain>
    </source>
</reference>
<gene>
    <name evidence="1" type="ORF">GM668_20440</name>
</gene>